<feature type="transmembrane region" description="Helical" evidence="1">
    <location>
        <begin position="59"/>
        <end position="82"/>
    </location>
</feature>
<evidence type="ECO:0000256" key="1">
    <source>
        <dbReference type="SAM" id="Phobius"/>
    </source>
</evidence>
<feature type="transmembrane region" description="Helical" evidence="1">
    <location>
        <begin position="20"/>
        <end position="53"/>
    </location>
</feature>
<feature type="transmembrane region" description="Helical" evidence="1">
    <location>
        <begin position="124"/>
        <end position="143"/>
    </location>
</feature>
<dbReference type="Pfam" id="PF14184">
    <property type="entry name" value="YrvL"/>
    <property type="match status" value="1"/>
</dbReference>
<reference evidence="2 3" key="2">
    <citation type="submission" date="2020-04" db="EMBL/GenBank/DDBJ databases">
        <authorList>
            <person name="Fomenkov A."/>
            <person name="Anton B.P."/>
            <person name="Roberts R.J."/>
        </authorList>
    </citation>
    <scope>NUCLEOTIDE SEQUENCE [LARGE SCALE GENOMIC DNA]</scope>
    <source>
        <strain evidence="2 3">S2</strain>
    </source>
</reference>
<gene>
    <name evidence="2" type="ORF">HFZ78_20095</name>
</gene>
<keyword evidence="1" id="KW-1133">Transmembrane helix</keyword>
<sequence>MNRNGNNSSFNEMNLFEKIIVVTALTLLVILSISIIIGCIFFGIAGFFSLFGVKYTSPYSLIGFVLFFFLFGFLLDLFSIAFIKLLSGYISGKYKLFITRMVIDCTFTWLALHTVDEFMNSITIPLTTEIVAVLLFFFVEVAFDVKEKNKK</sequence>
<keyword evidence="1" id="KW-0472">Membrane</keyword>
<evidence type="ECO:0000313" key="3">
    <source>
        <dbReference type="Proteomes" id="UP000501868"/>
    </source>
</evidence>
<proteinExistence type="predicted"/>
<protein>
    <recommendedName>
        <fullName evidence="4">Regulatory protein YrvL</fullName>
    </recommendedName>
</protein>
<reference evidence="2 3" key="1">
    <citation type="submission" date="2020-04" db="EMBL/GenBank/DDBJ databases">
        <title>Genome-Wide Identification of 5-Methylcytosine Sites in Bacterial Genomes By High-Throughput Sequencing of MspJI Restriction Fragments.</title>
        <authorList>
            <person name="Wu V."/>
        </authorList>
    </citation>
    <scope>NUCLEOTIDE SEQUENCE [LARGE SCALE GENOMIC DNA]</scope>
    <source>
        <strain evidence="2 3">S2</strain>
    </source>
</reference>
<dbReference type="EMBL" id="CP051128">
    <property type="protein sequence ID" value="QIZ08718.1"/>
    <property type="molecule type" value="Genomic_DNA"/>
</dbReference>
<dbReference type="AlphaFoldDB" id="A0A6H1P5C2"/>
<name>A0A6H1P5C2_PRIMG</name>
<feature type="transmembrane region" description="Helical" evidence="1">
    <location>
        <begin position="94"/>
        <end position="112"/>
    </location>
</feature>
<evidence type="ECO:0008006" key="4">
    <source>
        <dbReference type="Google" id="ProtNLM"/>
    </source>
</evidence>
<dbReference type="Proteomes" id="UP000501868">
    <property type="component" value="Chromosome"/>
</dbReference>
<accession>A0A6H1P5C2</accession>
<organism evidence="2 3">
    <name type="scientific">Priestia megaterium</name>
    <name type="common">Bacillus megaterium</name>
    <dbReference type="NCBI Taxonomy" id="1404"/>
    <lineage>
        <taxon>Bacteria</taxon>
        <taxon>Bacillati</taxon>
        <taxon>Bacillota</taxon>
        <taxon>Bacilli</taxon>
        <taxon>Bacillales</taxon>
        <taxon>Bacillaceae</taxon>
        <taxon>Priestia</taxon>
    </lineage>
</organism>
<dbReference type="InterPro" id="IPR025912">
    <property type="entry name" value="YrvL"/>
</dbReference>
<keyword evidence="1" id="KW-0812">Transmembrane</keyword>
<evidence type="ECO:0000313" key="2">
    <source>
        <dbReference type="EMBL" id="QIZ08718.1"/>
    </source>
</evidence>